<evidence type="ECO:0000256" key="3">
    <source>
        <dbReference type="ARBA" id="ARBA00022840"/>
    </source>
</evidence>
<dbReference type="Pfam" id="PF00069">
    <property type="entry name" value="Pkinase"/>
    <property type="match status" value="1"/>
</dbReference>
<dbReference type="PROSITE" id="PS00107">
    <property type="entry name" value="PROTEIN_KINASE_ATP"/>
    <property type="match status" value="1"/>
</dbReference>
<reference evidence="9 10" key="1">
    <citation type="submission" date="2019-03" db="EMBL/GenBank/DDBJ databases">
        <authorList>
            <person name="Gaulin E."/>
            <person name="Dumas B."/>
        </authorList>
    </citation>
    <scope>NUCLEOTIDE SEQUENCE [LARGE SCALE GENOMIC DNA]</scope>
    <source>
        <strain evidence="9">CBS 568.67</strain>
    </source>
</reference>
<proteinExistence type="inferred from homology"/>
<dbReference type="InterPro" id="IPR017441">
    <property type="entry name" value="Protein_kinase_ATP_BS"/>
</dbReference>
<dbReference type="InterPro" id="IPR000719">
    <property type="entry name" value="Prot_kinase_dom"/>
</dbReference>
<evidence type="ECO:0000313" key="9">
    <source>
        <dbReference type="EMBL" id="VFT78812.1"/>
    </source>
</evidence>
<organism evidence="9 10">
    <name type="scientific">Aphanomyces stellatus</name>
    <dbReference type="NCBI Taxonomy" id="120398"/>
    <lineage>
        <taxon>Eukaryota</taxon>
        <taxon>Sar</taxon>
        <taxon>Stramenopiles</taxon>
        <taxon>Oomycota</taxon>
        <taxon>Saprolegniomycetes</taxon>
        <taxon>Saprolegniales</taxon>
        <taxon>Verrucalvaceae</taxon>
        <taxon>Aphanomyces</taxon>
    </lineage>
</organism>
<dbReference type="Gene3D" id="1.25.40.20">
    <property type="entry name" value="Ankyrin repeat-containing domain"/>
    <property type="match status" value="1"/>
</dbReference>
<keyword evidence="6" id="KW-0808">Transferase</keyword>
<dbReference type="OrthoDB" id="48004at2759"/>
<feature type="repeat" description="ANK" evidence="4">
    <location>
        <begin position="1"/>
        <end position="27"/>
    </location>
</feature>
<dbReference type="PANTHER" id="PTHR44329">
    <property type="entry name" value="SERINE/THREONINE-PROTEIN KINASE TNNI3K-RELATED"/>
    <property type="match status" value="1"/>
</dbReference>
<dbReference type="EMBL" id="CAADRA010000137">
    <property type="protein sequence ID" value="VFT78812.1"/>
    <property type="molecule type" value="Genomic_DNA"/>
</dbReference>
<keyword evidence="10" id="KW-1185">Reference proteome</keyword>
<feature type="binding site" evidence="5">
    <location>
        <position position="110"/>
    </location>
    <ligand>
        <name>ATP</name>
        <dbReference type="ChEBI" id="CHEBI:30616"/>
    </ligand>
</feature>
<dbReference type="PIRSF" id="PIRSF000654">
    <property type="entry name" value="Integrin-linked_kinase"/>
    <property type="match status" value="1"/>
</dbReference>
<dbReference type="InterPro" id="IPR036770">
    <property type="entry name" value="Ankyrin_rpt-contain_sf"/>
</dbReference>
<feature type="domain" description="Protein kinase" evidence="7">
    <location>
        <begin position="83"/>
        <end position="320"/>
    </location>
</feature>
<evidence type="ECO:0000256" key="5">
    <source>
        <dbReference type="PROSITE-ProRule" id="PRU10141"/>
    </source>
</evidence>
<dbReference type="InterPro" id="IPR002110">
    <property type="entry name" value="Ankyrin_rpt"/>
</dbReference>
<dbReference type="Proteomes" id="UP000332933">
    <property type="component" value="Unassembled WGS sequence"/>
</dbReference>
<dbReference type="SUPFAM" id="SSF56112">
    <property type="entry name" value="Protein kinase-like (PK-like)"/>
    <property type="match status" value="1"/>
</dbReference>
<keyword evidence="2 5" id="KW-0547">Nucleotide-binding</keyword>
<keyword evidence="6" id="KW-0418">Kinase</keyword>
<evidence type="ECO:0000256" key="1">
    <source>
        <dbReference type="ARBA" id="ARBA00005843"/>
    </source>
</evidence>
<sequence>MMATESNKLNIVRVLVEAGASLELENKDGKTPRNVASSKNLTDILAYFNTLSNAAAVAPAKYPDEHVINFSDLATIRLEDTKLRLGEYLGSGGFAEVYMGRYDGEPVAVKTLLKHKSTSVETINSFVQEIALMRILDSPYINGGNMRDYLDLHPPETFPWSEKIKHICCILEGLVFLHSLFIIHRDLKSRNVLLDSKKGTKLSDFGISKADAQATITTGVGTCRWMAPEVILGEIYNISADIYSFGCLLSEFSTHEIPYSHKKNGCGEPLSEQSIILIVANGKLKPMISQDCPHWIQTIAADCLAFNARERHSHDHIGRV</sequence>
<keyword evidence="4" id="KW-0040">ANK repeat</keyword>
<dbReference type="PANTHER" id="PTHR44329:SF214">
    <property type="entry name" value="PROTEIN KINASE DOMAIN-CONTAINING PROTEIN"/>
    <property type="match status" value="1"/>
</dbReference>
<dbReference type="PROSITE" id="PS00108">
    <property type="entry name" value="PROTEIN_KINASE_ST"/>
    <property type="match status" value="1"/>
</dbReference>
<dbReference type="PROSITE" id="PS50011">
    <property type="entry name" value="PROTEIN_KINASE_DOM"/>
    <property type="match status" value="1"/>
</dbReference>
<evidence type="ECO:0000256" key="6">
    <source>
        <dbReference type="RuleBase" id="RU000304"/>
    </source>
</evidence>
<gene>
    <name evidence="9" type="primary">Aste57867_1599</name>
    <name evidence="8" type="ORF">As57867_001598</name>
    <name evidence="9" type="ORF">ASTE57867_1599</name>
</gene>
<dbReference type="Gene3D" id="3.30.200.20">
    <property type="entry name" value="Phosphorylase Kinase, domain 1"/>
    <property type="match status" value="1"/>
</dbReference>
<name>A0A485KAR1_9STRA</name>
<dbReference type="GO" id="GO:0004674">
    <property type="term" value="F:protein serine/threonine kinase activity"/>
    <property type="evidence" value="ECO:0007669"/>
    <property type="project" value="UniProtKB-KW"/>
</dbReference>
<dbReference type="AlphaFoldDB" id="A0A485KAR1"/>
<dbReference type="PROSITE" id="PS50088">
    <property type="entry name" value="ANK_REPEAT"/>
    <property type="match status" value="1"/>
</dbReference>
<evidence type="ECO:0000313" key="10">
    <source>
        <dbReference type="Proteomes" id="UP000332933"/>
    </source>
</evidence>
<evidence type="ECO:0000256" key="4">
    <source>
        <dbReference type="PROSITE-ProRule" id="PRU00023"/>
    </source>
</evidence>
<dbReference type="InterPro" id="IPR008271">
    <property type="entry name" value="Ser/Thr_kinase_AS"/>
</dbReference>
<keyword evidence="6" id="KW-0723">Serine/threonine-protein kinase</keyword>
<dbReference type="Gene3D" id="1.10.510.10">
    <property type="entry name" value="Transferase(Phosphotransferase) domain 1"/>
    <property type="match status" value="1"/>
</dbReference>
<dbReference type="GO" id="GO:0005524">
    <property type="term" value="F:ATP binding"/>
    <property type="evidence" value="ECO:0007669"/>
    <property type="project" value="UniProtKB-UniRule"/>
</dbReference>
<dbReference type="EMBL" id="VJMH01000137">
    <property type="protein sequence ID" value="KAF0718586.1"/>
    <property type="molecule type" value="Genomic_DNA"/>
</dbReference>
<accession>A0A485KAR1</accession>
<evidence type="ECO:0000259" key="7">
    <source>
        <dbReference type="PROSITE" id="PS50011"/>
    </source>
</evidence>
<dbReference type="SUPFAM" id="SSF48403">
    <property type="entry name" value="Ankyrin repeat"/>
    <property type="match status" value="1"/>
</dbReference>
<reference evidence="8" key="2">
    <citation type="submission" date="2019-06" db="EMBL/GenBank/DDBJ databases">
        <title>Genomics analysis of Aphanomyces spp. identifies a new class of oomycete effector associated with host adaptation.</title>
        <authorList>
            <person name="Gaulin E."/>
        </authorList>
    </citation>
    <scope>NUCLEOTIDE SEQUENCE</scope>
    <source>
        <strain evidence="8">CBS 578.67</strain>
    </source>
</reference>
<dbReference type="InterPro" id="IPR051681">
    <property type="entry name" value="Ser/Thr_Kinases-Pseudokinases"/>
</dbReference>
<evidence type="ECO:0000313" key="8">
    <source>
        <dbReference type="EMBL" id="KAF0718586.1"/>
    </source>
</evidence>
<protein>
    <submittedName>
        <fullName evidence="9">Aste57867_1599 protein</fullName>
    </submittedName>
</protein>
<keyword evidence="3 5" id="KW-0067">ATP-binding</keyword>
<comment type="similarity">
    <text evidence="1">Belongs to the protein kinase superfamily. TKL Ser/Thr protein kinase family.</text>
</comment>
<evidence type="ECO:0000256" key="2">
    <source>
        <dbReference type="ARBA" id="ARBA00022741"/>
    </source>
</evidence>
<dbReference type="InterPro" id="IPR011009">
    <property type="entry name" value="Kinase-like_dom_sf"/>
</dbReference>
<dbReference type="SMART" id="SM00220">
    <property type="entry name" value="S_TKc"/>
    <property type="match status" value="1"/>
</dbReference>